<evidence type="ECO:0000256" key="8">
    <source>
        <dbReference type="ARBA" id="ARBA00022839"/>
    </source>
</evidence>
<dbReference type="InterPro" id="IPR011604">
    <property type="entry name" value="PDDEXK-like_dom_sf"/>
</dbReference>
<keyword evidence="9 13" id="KW-0408">Iron</keyword>
<keyword evidence="5 13" id="KW-0540">Nuclease</keyword>
<comment type="cofactor">
    <cofactor evidence="1">
        <name>[4Fe-4S] cluster</name>
        <dbReference type="ChEBI" id="CHEBI:49883"/>
    </cofactor>
</comment>
<dbReference type="Pfam" id="PF01930">
    <property type="entry name" value="Cas_Cas4"/>
    <property type="match status" value="1"/>
</dbReference>
<dbReference type="OrthoDB" id="9781776at2"/>
<evidence type="ECO:0000313" key="15">
    <source>
        <dbReference type="EMBL" id="PNU01228.1"/>
    </source>
</evidence>
<evidence type="ECO:0000256" key="4">
    <source>
        <dbReference type="ARBA" id="ARBA00020049"/>
    </source>
</evidence>
<dbReference type="Gene3D" id="3.90.320.10">
    <property type="match status" value="1"/>
</dbReference>
<evidence type="ECO:0000256" key="9">
    <source>
        <dbReference type="ARBA" id="ARBA00023004"/>
    </source>
</evidence>
<evidence type="ECO:0000256" key="10">
    <source>
        <dbReference type="ARBA" id="ARBA00023014"/>
    </source>
</evidence>
<accession>A0A2K2FR15</accession>
<evidence type="ECO:0000256" key="6">
    <source>
        <dbReference type="ARBA" id="ARBA00022723"/>
    </source>
</evidence>
<keyword evidence="12 13" id="KW-0464">Manganese</keyword>
<comment type="similarity">
    <text evidence="2 13">Belongs to the CRISPR-associated exonuclease Cas4 family.</text>
</comment>
<organism evidence="15 16">
    <name type="scientific">Clostridium thermosuccinogenes</name>
    <dbReference type="NCBI Taxonomy" id="84032"/>
    <lineage>
        <taxon>Bacteria</taxon>
        <taxon>Bacillati</taxon>
        <taxon>Bacillota</taxon>
        <taxon>Clostridia</taxon>
        <taxon>Eubacteriales</taxon>
        <taxon>Clostridiaceae</taxon>
        <taxon>Clostridium</taxon>
    </lineage>
</organism>
<dbReference type="GO" id="GO:0046872">
    <property type="term" value="F:metal ion binding"/>
    <property type="evidence" value="ECO:0007669"/>
    <property type="project" value="UniProtKB-KW"/>
</dbReference>
<keyword evidence="7 13" id="KW-0378">Hydrolase</keyword>
<evidence type="ECO:0000256" key="11">
    <source>
        <dbReference type="ARBA" id="ARBA00023118"/>
    </source>
</evidence>
<keyword evidence="10 13" id="KW-0411">Iron-sulfur</keyword>
<dbReference type="EMBL" id="NIOJ01000003">
    <property type="protein sequence ID" value="PNU01228.1"/>
    <property type="molecule type" value="Genomic_DNA"/>
</dbReference>
<dbReference type="InterPro" id="IPR022765">
    <property type="entry name" value="Dna2/Cas4_DUF83"/>
</dbReference>
<dbReference type="KEGG" id="cthd:CDO33_11175"/>
<dbReference type="GO" id="GO:0051536">
    <property type="term" value="F:iron-sulfur cluster binding"/>
    <property type="evidence" value="ECO:0007669"/>
    <property type="project" value="UniProtKB-KW"/>
</dbReference>
<evidence type="ECO:0000256" key="3">
    <source>
        <dbReference type="ARBA" id="ARBA00012768"/>
    </source>
</evidence>
<proteinExistence type="inferred from homology"/>
<dbReference type="AlphaFoldDB" id="A0A2K2FR15"/>
<evidence type="ECO:0000256" key="2">
    <source>
        <dbReference type="ARBA" id="ARBA00009189"/>
    </source>
</evidence>
<comment type="function">
    <text evidence="13">CRISPR (clustered regularly interspaced short palindromic repeat) is an adaptive immune system that provides protection against mobile genetic elements (viruses, transposable elements and conjugative plasmids). CRISPR clusters contain sequences complementary to antecedent mobile elements and target invading nucleic acids. CRISPR clusters are transcribed and processed into CRISPR RNA (crRNA).</text>
</comment>
<feature type="domain" description="DUF83" evidence="14">
    <location>
        <begin position="11"/>
        <end position="201"/>
    </location>
</feature>
<dbReference type="GO" id="GO:0051607">
    <property type="term" value="P:defense response to virus"/>
    <property type="evidence" value="ECO:0007669"/>
    <property type="project" value="UniProtKB-KW"/>
</dbReference>
<evidence type="ECO:0000256" key="12">
    <source>
        <dbReference type="ARBA" id="ARBA00023211"/>
    </source>
</evidence>
<evidence type="ECO:0000256" key="13">
    <source>
        <dbReference type="RuleBase" id="RU365022"/>
    </source>
</evidence>
<reference evidence="15 16" key="1">
    <citation type="submission" date="2017-06" db="EMBL/GenBank/DDBJ databases">
        <title>Investigating the central metabolism of Clostridium thermosuccinogenes.</title>
        <authorList>
            <person name="Koendjbiharie J.G."/>
            <person name="van Kranenburg R."/>
        </authorList>
    </citation>
    <scope>NUCLEOTIDE SEQUENCE [LARGE SCALE GENOMIC DNA]</scope>
    <source>
        <strain evidence="15 16">DSM 5806</strain>
    </source>
</reference>
<dbReference type="PANTHER" id="PTHR36531:SF6">
    <property type="entry name" value="DNA REPLICATION ATP-DEPENDENT HELICASE_NUCLEASE DNA2"/>
    <property type="match status" value="1"/>
</dbReference>
<dbReference type="GO" id="GO:0004527">
    <property type="term" value="F:exonuclease activity"/>
    <property type="evidence" value="ECO:0007669"/>
    <property type="project" value="UniProtKB-KW"/>
</dbReference>
<keyword evidence="16" id="KW-1185">Reference proteome</keyword>
<dbReference type="RefSeq" id="WP_103080085.1">
    <property type="nucleotide sequence ID" value="NZ_CP021850.1"/>
</dbReference>
<name>A0A2K2FR15_9CLOT</name>
<dbReference type="PANTHER" id="PTHR36531">
    <property type="entry name" value="CRISPR-ASSOCIATED EXONUCLEASE CAS4"/>
    <property type="match status" value="1"/>
</dbReference>
<gene>
    <name evidence="15" type="primary">cas4</name>
    <name evidence="15" type="ORF">CDQ84_02255</name>
</gene>
<dbReference type="NCBIfam" id="TIGR00372">
    <property type="entry name" value="cas4"/>
    <property type="match status" value="1"/>
</dbReference>
<evidence type="ECO:0000313" key="16">
    <source>
        <dbReference type="Proteomes" id="UP000236151"/>
    </source>
</evidence>
<sequence length="229" mass="26624">MYTEEELLALSGIQHIAFCPRQWALIHVECQWAENARTTEGRLMHERADNPFIQESRGNIVVARSVPLVSYEIGLYGVADVVEFIKTEVDGKGVALKYYDGVWVPHPVEYKKGRPKPDERDIVQLCAQAICLEEMYGIRIDRGSLYYGETRHRELVDFDGKIRKKVKELSLKMHELFTEGHTPQPYYSKHCRQCSLYDLCMPTLTKKKTTVKQYLYKAMHEETDTHTHL</sequence>
<evidence type="ECO:0000256" key="5">
    <source>
        <dbReference type="ARBA" id="ARBA00022722"/>
    </source>
</evidence>
<evidence type="ECO:0000256" key="7">
    <source>
        <dbReference type="ARBA" id="ARBA00022801"/>
    </source>
</evidence>
<keyword evidence="6 13" id="KW-0479">Metal-binding</keyword>
<dbReference type="InterPro" id="IPR051827">
    <property type="entry name" value="Cas4_exonuclease"/>
</dbReference>
<dbReference type="InterPro" id="IPR013343">
    <property type="entry name" value="CRISPR-assoc_prot_Cas4"/>
</dbReference>
<keyword evidence="8 13" id="KW-0269">Exonuclease</keyword>
<evidence type="ECO:0000259" key="14">
    <source>
        <dbReference type="Pfam" id="PF01930"/>
    </source>
</evidence>
<comment type="cofactor">
    <cofactor evidence="13">
        <name>Mg(2+)</name>
        <dbReference type="ChEBI" id="CHEBI:18420"/>
    </cofactor>
    <cofactor evidence="13">
        <name>Mn(2+)</name>
        <dbReference type="ChEBI" id="CHEBI:29035"/>
    </cofactor>
    <text evidence="13">Mg(2+) or Mn(2+) required for ssDNA cleavage activity.</text>
</comment>
<comment type="cofactor">
    <cofactor evidence="13">
        <name>iron-sulfur cluster</name>
        <dbReference type="ChEBI" id="CHEBI:30408"/>
    </cofactor>
</comment>
<comment type="caution">
    <text evidence="15">The sequence shown here is derived from an EMBL/GenBank/DDBJ whole genome shotgun (WGS) entry which is preliminary data.</text>
</comment>
<protein>
    <recommendedName>
        <fullName evidence="4 13">CRISPR-associated exonuclease Cas4</fullName>
        <ecNumber evidence="3 13">3.1.12.1</ecNumber>
    </recommendedName>
</protein>
<keyword evidence="11 13" id="KW-0051">Antiviral defense</keyword>
<evidence type="ECO:0000256" key="1">
    <source>
        <dbReference type="ARBA" id="ARBA00001966"/>
    </source>
</evidence>
<dbReference type="EC" id="3.1.12.1" evidence="3 13"/>
<dbReference type="Proteomes" id="UP000236151">
    <property type="component" value="Unassembled WGS sequence"/>
</dbReference>